<keyword evidence="4" id="KW-0029">Amino-acid transport</keyword>
<dbReference type="Pfam" id="PF13458">
    <property type="entry name" value="Peripla_BP_6"/>
    <property type="match status" value="1"/>
</dbReference>
<evidence type="ECO:0000259" key="6">
    <source>
        <dbReference type="Pfam" id="PF13458"/>
    </source>
</evidence>
<evidence type="ECO:0000256" key="1">
    <source>
        <dbReference type="ARBA" id="ARBA00010062"/>
    </source>
</evidence>
<dbReference type="PANTHER" id="PTHR30483">
    <property type="entry name" value="LEUCINE-SPECIFIC-BINDING PROTEIN"/>
    <property type="match status" value="1"/>
</dbReference>
<comment type="similarity">
    <text evidence="1">Belongs to the leucine-binding protein family.</text>
</comment>
<dbReference type="PANTHER" id="PTHR30483:SF6">
    <property type="entry name" value="PERIPLASMIC BINDING PROTEIN OF ABC TRANSPORTER FOR NATURAL AMINO ACIDS"/>
    <property type="match status" value="1"/>
</dbReference>
<feature type="chain" id="PRO_5035273356" evidence="5">
    <location>
        <begin position="23"/>
        <end position="424"/>
    </location>
</feature>
<dbReference type="InterPro" id="IPR051010">
    <property type="entry name" value="BCAA_transport"/>
</dbReference>
<dbReference type="PRINTS" id="PR00337">
    <property type="entry name" value="LEUILEVALBP"/>
</dbReference>
<dbReference type="GO" id="GO:0006865">
    <property type="term" value="P:amino acid transport"/>
    <property type="evidence" value="ECO:0007669"/>
    <property type="project" value="UniProtKB-KW"/>
</dbReference>
<keyword evidence="3 5" id="KW-0732">Signal</keyword>
<evidence type="ECO:0000313" key="7">
    <source>
        <dbReference type="EMBL" id="MBC8362109.1"/>
    </source>
</evidence>
<dbReference type="CDD" id="cd19987">
    <property type="entry name" value="PBP1_SBP-like"/>
    <property type="match status" value="1"/>
</dbReference>
<sequence length="424" mass="47052">MIFSVLALTVWLVGFRVVPAAAAGTVKIGLNYPKTGPYSVQGLDQWRAANLAVEEINTTGGILGNKVEIVWRDSMSKEDVTIQNVTELIDQEGVKMVFGGSASSVAIAAAQVCQEKGILFFGTLTYSTATTGEDAHRHTFRECYNAWMGAKAIASYLKDNFSGKKFLYITADYTWGWTTEASVRKFSNSEDKSIHKGILTPFPNATDKHFKKALSFAKMVKPDVLVLVLFGKDMSTAMRHATAMGLKKKMQIVVPNITLGMAEGGGPKVMEGVIGALPWTWKVPYKYNYPKGIKFIEKFAVRHGRYPSTSGASAYTILYEYKAAVERAGTFDSPAVIKALEGHEYSLLKDKQIWRDFDHQSVQTVYAVKCNPQAMVLKDKYKLDYFEILSSMPGKEAVRTREEWNAVRRAAGKPTHLEKLPGEH</sequence>
<reference evidence="7 8" key="1">
    <citation type="submission" date="2020-08" db="EMBL/GenBank/DDBJ databases">
        <title>Bridging the membrane lipid divide: bacteria of the FCB group superphylum have the potential to synthesize archaeal ether lipids.</title>
        <authorList>
            <person name="Villanueva L."/>
            <person name="Von Meijenfeldt F.A.B."/>
            <person name="Westbye A.B."/>
            <person name="Yadav S."/>
            <person name="Hopmans E.C."/>
            <person name="Dutilh B.E."/>
            <person name="Sinninghe Damste J.S."/>
        </authorList>
    </citation>
    <scope>NUCLEOTIDE SEQUENCE [LARGE SCALE GENOMIC DNA]</scope>
    <source>
        <strain evidence="7">NIOZ-UU30</strain>
    </source>
</reference>
<dbReference type="Gene3D" id="3.40.50.2300">
    <property type="match status" value="2"/>
</dbReference>
<evidence type="ECO:0000256" key="5">
    <source>
        <dbReference type="SAM" id="SignalP"/>
    </source>
</evidence>
<evidence type="ECO:0000256" key="2">
    <source>
        <dbReference type="ARBA" id="ARBA00022448"/>
    </source>
</evidence>
<dbReference type="EMBL" id="JACNJH010000170">
    <property type="protein sequence ID" value="MBC8362109.1"/>
    <property type="molecule type" value="Genomic_DNA"/>
</dbReference>
<dbReference type="Proteomes" id="UP000603434">
    <property type="component" value="Unassembled WGS sequence"/>
</dbReference>
<feature type="signal peptide" evidence="5">
    <location>
        <begin position="1"/>
        <end position="22"/>
    </location>
</feature>
<accession>A0A8J6TML6</accession>
<evidence type="ECO:0000256" key="4">
    <source>
        <dbReference type="ARBA" id="ARBA00022970"/>
    </source>
</evidence>
<feature type="domain" description="Leucine-binding protein" evidence="6">
    <location>
        <begin position="25"/>
        <end position="371"/>
    </location>
</feature>
<name>A0A8J6TML6_9BACT</name>
<dbReference type="InterPro" id="IPR028081">
    <property type="entry name" value="Leu-bd"/>
</dbReference>
<dbReference type="InterPro" id="IPR000709">
    <property type="entry name" value="Leu_Ile_Val-bd"/>
</dbReference>
<comment type="caution">
    <text evidence="7">The sequence shown here is derived from an EMBL/GenBank/DDBJ whole genome shotgun (WGS) entry which is preliminary data.</text>
</comment>
<organism evidence="7 8">
    <name type="scientific">Candidatus Desulfatibia profunda</name>
    <dbReference type="NCBI Taxonomy" id="2841695"/>
    <lineage>
        <taxon>Bacteria</taxon>
        <taxon>Pseudomonadati</taxon>
        <taxon>Thermodesulfobacteriota</taxon>
        <taxon>Desulfobacteria</taxon>
        <taxon>Desulfobacterales</taxon>
        <taxon>Desulfobacterales incertae sedis</taxon>
        <taxon>Candidatus Desulfatibia</taxon>
    </lineage>
</organism>
<dbReference type="SUPFAM" id="SSF53822">
    <property type="entry name" value="Periplasmic binding protein-like I"/>
    <property type="match status" value="1"/>
</dbReference>
<evidence type="ECO:0000256" key="3">
    <source>
        <dbReference type="ARBA" id="ARBA00022729"/>
    </source>
</evidence>
<dbReference type="InterPro" id="IPR028082">
    <property type="entry name" value="Peripla_BP_I"/>
</dbReference>
<dbReference type="AlphaFoldDB" id="A0A8J6TML6"/>
<gene>
    <name evidence="7" type="ORF">H8E23_12000</name>
</gene>
<evidence type="ECO:0000313" key="8">
    <source>
        <dbReference type="Proteomes" id="UP000603434"/>
    </source>
</evidence>
<proteinExistence type="inferred from homology"/>
<keyword evidence="2" id="KW-0813">Transport</keyword>
<protein>
    <submittedName>
        <fullName evidence="7">Substrate-binding protein</fullName>
    </submittedName>
</protein>